<organism evidence="1 2">
    <name type="scientific">Gigaspora rosea</name>
    <dbReference type="NCBI Taxonomy" id="44941"/>
    <lineage>
        <taxon>Eukaryota</taxon>
        <taxon>Fungi</taxon>
        <taxon>Fungi incertae sedis</taxon>
        <taxon>Mucoromycota</taxon>
        <taxon>Glomeromycotina</taxon>
        <taxon>Glomeromycetes</taxon>
        <taxon>Diversisporales</taxon>
        <taxon>Gigasporaceae</taxon>
        <taxon>Gigaspora</taxon>
    </lineage>
</organism>
<evidence type="ECO:0000313" key="1">
    <source>
        <dbReference type="EMBL" id="RIB05020.1"/>
    </source>
</evidence>
<dbReference type="Proteomes" id="UP000266673">
    <property type="component" value="Unassembled WGS sequence"/>
</dbReference>
<proteinExistence type="predicted"/>
<evidence type="ECO:0000313" key="2">
    <source>
        <dbReference type="Proteomes" id="UP000266673"/>
    </source>
</evidence>
<accession>A0A397U418</accession>
<dbReference type="AlphaFoldDB" id="A0A397U418"/>
<comment type="caution">
    <text evidence="1">The sequence shown here is derived from an EMBL/GenBank/DDBJ whole genome shotgun (WGS) entry which is preliminary data.</text>
</comment>
<gene>
    <name evidence="1" type="ORF">C2G38_2119359</name>
</gene>
<keyword evidence="2" id="KW-1185">Reference proteome</keyword>
<reference evidence="1 2" key="1">
    <citation type="submission" date="2018-06" db="EMBL/GenBank/DDBJ databases">
        <title>Comparative genomics reveals the genomic features of Rhizophagus irregularis, R. cerebriforme, R. diaphanum and Gigaspora rosea, and their symbiotic lifestyle signature.</title>
        <authorList>
            <person name="Morin E."/>
            <person name="San Clemente H."/>
            <person name="Chen E.C.H."/>
            <person name="De La Providencia I."/>
            <person name="Hainaut M."/>
            <person name="Kuo A."/>
            <person name="Kohler A."/>
            <person name="Murat C."/>
            <person name="Tang N."/>
            <person name="Roy S."/>
            <person name="Loubradou J."/>
            <person name="Henrissat B."/>
            <person name="Grigoriev I.V."/>
            <person name="Corradi N."/>
            <person name="Roux C."/>
            <person name="Martin F.M."/>
        </authorList>
    </citation>
    <scope>NUCLEOTIDE SEQUENCE [LARGE SCALE GENOMIC DNA]</scope>
    <source>
        <strain evidence="1 2">DAOM 194757</strain>
    </source>
</reference>
<name>A0A397U418_9GLOM</name>
<sequence length="53" mass="5301">MQGDGNCLTSICGITTKKCQSSDNRDGGTACAASAACKSGECDFSTNTSTCKA</sequence>
<dbReference type="EMBL" id="QKWP01002063">
    <property type="protein sequence ID" value="RIB05020.1"/>
    <property type="molecule type" value="Genomic_DNA"/>
</dbReference>
<protein>
    <submittedName>
        <fullName evidence="1">Uncharacterized protein</fullName>
    </submittedName>
</protein>